<reference evidence="3 4" key="1">
    <citation type="submission" date="2024-09" db="EMBL/GenBank/DDBJ databases">
        <title>Rethinking Asexuality: The Enigmatic Case of Functional Sexual Genes in Lepraria (Stereocaulaceae).</title>
        <authorList>
            <person name="Doellman M."/>
            <person name="Sun Y."/>
            <person name="Barcenas-Pena A."/>
            <person name="Lumbsch H.T."/>
            <person name="Grewe F."/>
        </authorList>
    </citation>
    <scope>NUCLEOTIDE SEQUENCE [LARGE SCALE GENOMIC DNA]</scope>
    <source>
        <strain evidence="3 4">Grewe 0041</strain>
    </source>
</reference>
<sequence>MTPRVLLLGGHGKISRLLTPLILSRSWQLTSMIRDSPQKPTITALGKDQPGELEVLVSSLEEIKTQAQAQSIIDSTSPNYVVFSAGSGGKGGPERTLAIDRDACIAFARASVATPSVTKFIVVSYIGSRKSKAAWWSEGEWKACQEANDGVLKSYYPAKLAADECLTALSAKRGAGFAGISLRPGSLTEEEGEGKVALGQTAARGSVRRGDVARVAMGLLESESVKSCWLDLLEGGETVEGAVRRCVSEGIDCKEGEDVEGMAKEWA</sequence>
<dbReference type="EMBL" id="JBHFEH010000086">
    <property type="protein sequence ID" value="KAL2047984.1"/>
    <property type="molecule type" value="Genomic_DNA"/>
</dbReference>
<organism evidence="3 4">
    <name type="scientific">Lepraria finkii</name>
    <dbReference type="NCBI Taxonomy" id="1340010"/>
    <lineage>
        <taxon>Eukaryota</taxon>
        <taxon>Fungi</taxon>
        <taxon>Dikarya</taxon>
        <taxon>Ascomycota</taxon>
        <taxon>Pezizomycotina</taxon>
        <taxon>Lecanoromycetes</taxon>
        <taxon>OSLEUM clade</taxon>
        <taxon>Lecanoromycetidae</taxon>
        <taxon>Lecanorales</taxon>
        <taxon>Lecanorineae</taxon>
        <taxon>Stereocaulaceae</taxon>
        <taxon>Lepraria</taxon>
    </lineage>
</organism>
<dbReference type="Proteomes" id="UP001590951">
    <property type="component" value="Unassembled WGS sequence"/>
</dbReference>
<comment type="caution">
    <text evidence="3">The sequence shown here is derived from an EMBL/GenBank/DDBJ whole genome shotgun (WGS) entry which is preliminary data.</text>
</comment>
<dbReference type="InterPro" id="IPR016040">
    <property type="entry name" value="NAD(P)-bd_dom"/>
</dbReference>
<dbReference type="InterPro" id="IPR036291">
    <property type="entry name" value="NAD(P)-bd_dom_sf"/>
</dbReference>
<feature type="domain" description="NAD(P)-binding" evidence="2">
    <location>
        <begin position="9"/>
        <end position="222"/>
    </location>
</feature>
<dbReference type="PANTHER" id="PTHR15020">
    <property type="entry name" value="FLAVIN REDUCTASE-RELATED"/>
    <property type="match status" value="1"/>
</dbReference>
<dbReference type="Gene3D" id="3.40.50.720">
    <property type="entry name" value="NAD(P)-binding Rossmann-like Domain"/>
    <property type="match status" value="1"/>
</dbReference>
<dbReference type="Pfam" id="PF13460">
    <property type="entry name" value="NAD_binding_10"/>
    <property type="match status" value="1"/>
</dbReference>
<proteinExistence type="inferred from homology"/>
<evidence type="ECO:0000313" key="3">
    <source>
        <dbReference type="EMBL" id="KAL2047984.1"/>
    </source>
</evidence>
<dbReference type="SUPFAM" id="SSF51735">
    <property type="entry name" value="NAD(P)-binding Rossmann-fold domains"/>
    <property type="match status" value="1"/>
</dbReference>
<evidence type="ECO:0000256" key="1">
    <source>
        <dbReference type="ARBA" id="ARBA00038376"/>
    </source>
</evidence>
<accession>A0ABR4AQH8</accession>
<comment type="similarity">
    <text evidence="1">Belongs to the avfA family.</text>
</comment>
<evidence type="ECO:0000259" key="2">
    <source>
        <dbReference type="Pfam" id="PF13460"/>
    </source>
</evidence>
<keyword evidence="4" id="KW-1185">Reference proteome</keyword>
<evidence type="ECO:0000313" key="4">
    <source>
        <dbReference type="Proteomes" id="UP001590951"/>
    </source>
</evidence>
<gene>
    <name evidence="3" type="ORF">ABVK25_011155</name>
</gene>
<protein>
    <recommendedName>
        <fullName evidence="2">NAD(P)-binding domain-containing protein</fullName>
    </recommendedName>
</protein>
<name>A0ABR4AQH8_9LECA</name>
<dbReference type="PANTHER" id="PTHR15020:SF50">
    <property type="entry name" value="UPF0659 PROTEIN YMR090W"/>
    <property type="match status" value="1"/>
</dbReference>